<protein>
    <submittedName>
        <fullName evidence="1">Uncharacterized protein</fullName>
    </submittedName>
</protein>
<name>A0AAD5D8E4_AMBAR</name>
<comment type="caution">
    <text evidence="1">The sequence shown here is derived from an EMBL/GenBank/DDBJ whole genome shotgun (WGS) entry which is preliminary data.</text>
</comment>
<keyword evidence="2" id="KW-1185">Reference proteome</keyword>
<sequence length="136" mass="14827">RGGHTGQAAEPHPATQKAVIFLDHLRPYRDPAAVAMPPATAATGDKAVSSTIEDLDTPTNLALFRVDSGNPIQFLIDDRSSPCMPHLRVYQQKYDVDDGKGKQELCGRTVGGARESERLFMCGRKSVNARLFTVTM</sequence>
<dbReference type="AlphaFoldDB" id="A0AAD5D8E4"/>
<evidence type="ECO:0000313" key="2">
    <source>
        <dbReference type="Proteomes" id="UP001206925"/>
    </source>
</evidence>
<evidence type="ECO:0000313" key="1">
    <source>
        <dbReference type="EMBL" id="KAI7755237.1"/>
    </source>
</evidence>
<proteinExistence type="predicted"/>
<gene>
    <name evidence="1" type="ORF">M8C21_000288</name>
</gene>
<dbReference type="EMBL" id="JAMZMK010001445">
    <property type="protein sequence ID" value="KAI7755237.1"/>
    <property type="molecule type" value="Genomic_DNA"/>
</dbReference>
<feature type="non-terminal residue" evidence="1">
    <location>
        <position position="1"/>
    </location>
</feature>
<organism evidence="1 2">
    <name type="scientific">Ambrosia artemisiifolia</name>
    <name type="common">Common ragweed</name>
    <dbReference type="NCBI Taxonomy" id="4212"/>
    <lineage>
        <taxon>Eukaryota</taxon>
        <taxon>Viridiplantae</taxon>
        <taxon>Streptophyta</taxon>
        <taxon>Embryophyta</taxon>
        <taxon>Tracheophyta</taxon>
        <taxon>Spermatophyta</taxon>
        <taxon>Magnoliopsida</taxon>
        <taxon>eudicotyledons</taxon>
        <taxon>Gunneridae</taxon>
        <taxon>Pentapetalae</taxon>
        <taxon>asterids</taxon>
        <taxon>campanulids</taxon>
        <taxon>Asterales</taxon>
        <taxon>Asteraceae</taxon>
        <taxon>Asteroideae</taxon>
        <taxon>Heliantheae alliance</taxon>
        <taxon>Heliantheae</taxon>
        <taxon>Ambrosia</taxon>
    </lineage>
</organism>
<reference evidence="1" key="1">
    <citation type="submission" date="2022-06" db="EMBL/GenBank/DDBJ databases">
        <title>Uncovering the hologenomic basis of an extraordinary plant invasion.</title>
        <authorList>
            <person name="Bieker V.C."/>
            <person name="Martin M.D."/>
            <person name="Gilbert T."/>
            <person name="Hodgins K."/>
            <person name="Battlay P."/>
            <person name="Petersen B."/>
            <person name="Wilson J."/>
        </authorList>
    </citation>
    <scope>NUCLEOTIDE SEQUENCE</scope>
    <source>
        <strain evidence="1">AA19_3_7</strain>
        <tissue evidence="1">Leaf</tissue>
    </source>
</reference>
<dbReference type="Proteomes" id="UP001206925">
    <property type="component" value="Unassembled WGS sequence"/>
</dbReference>
<accession>A0AAD5D8E4</accession>